<organism evidence="1 2">
    <name type="scientific">Orchesella dallaii</name>
    <dbReference type="NCBI Taxonomy" id="48710"/>
    <lineage>
        <taxon>Eukaryota</taxon>
        <taxon>Metazoa</taxon>
        <taxon>Ecdysozoa</taxon>
        <taxon>Arthropoda</taxon>
        <taxon>Hexapoda</taxon>
        <taxon>Collembola</taxon>
        <taxon>Entomobryomorpha</taxon>
        <taxon>Entomobryoidea</taxon>
        <taxon>Orchesellidae</taxon>
        <taxon>Orchesellinae</taxon>
        <taxon>Orchesella</taxon>
    </lineage>
</organism>
<gene>
    <name evidence="1" type="ORF">ODALV1_LOCUS16603</name>
</gene>
<dbReference type="EMBL" id="CAXLJM020000050">
    <property type="protein sequence ID" value="CAL8114759.1"/>
    <property type="molecule type" value="Genomic_DNA"/>
</dbReference>
<evidence type="ECO:0000313" key="1">
    <source>
        <dbReference type="EMBL" id="CAL8114759.1"/>
    </source>
</evidence>
<evidence type="ECO:0000313" key="2">
    <source>
        <dbReference type="Proteomes" id="UP001642540"/>
    </source>
</evidence>
<reference evidence="1 2" key="1">
    <citation type="submission" date="2024-08" db="EMBL/GenBank/DDBJ databases">
        <authorList>
            <person name="Cucini C."/>
            <person name="Frati F."/>
        </authorList>
    </citation>
    <scope>NUCLEOTIDE SEQUENCE [LARGE SCALE GENOMIC DNA]</scope>
</reference>
<keyword evidence="2" id="KW-1185">Reference proteome</keyword>
<proteinExistence type="predicted"/>
<comment type="caution">
    <text evidence="1">The sequence shown here is derived from an EMBL/GenBank/DDBJ whole genome shotgun (WGS) entry which is preliminary data.</text>
</comment>
<name>A0ABP1QXY9_9HEXA</name>
<protein>
    <submittedName>
        <fullName evidence="1">Uncharacterized protein</fullName>
    </submittedName>
</protein>
<sequence length="103" mass="11524">MGSSKTFGSSTEPASMLQASIKAFKLVLQNPFEEQSFSLVPEFLINPRPLLPLLPPLRGGISAAWNLAFRIGSMDGFGMFYHSSFSLKRVRLSRGEQQLVLWY</sequence>
<dbReference type="Proteomes" id="UP001642540">
    <property type="component" value="Unassembled WGS sequence"/>
</dbReference>
<accession>A0ABP1QXY9</accession>